<feature type="domain" description="BHLH" evidence="6">
    <location>
        <begin position="447"/>
        <end position="496"/>
    </location>
</feature>
<evidence type="ECO:0000313" key="8">
    <source>
        <dbReference type="Proteomes" id="UP000626092"/>
    </source>
</evidence>
<keyword evidence="4" id="KW-0539">Nucleus</keyword>
<dbReference type="EMBL" id="WJXA01000005">
    <property type="protein sequence ID" value="KAF7143050.1"/>
    <property type="molecule type" value="Genomic_DNA"/>
</dbReference>
<keyword evidence="8" id="KW-1185">Reference proteome</keyword>
<proteinExistence type="predicted"/>
<dbReference type="GO" id="GO:0010017">
    <property type="term" value="P:red or far-red light signaling pathway"/>
    <property type="evidence" value="ECO:0007669"/>
    <property type="project" value="UniProtKB-ARBA"/>
</dbReference>
<keyword evidence="3" id="KW-0804">Transcription</keyword>
<comment type="subcellular location">
    <subcellularLocation>
        <location evidence="1">Nucleus</location>
    </subcellularLocation>
</comment>
<dbReference type="OrthoDB" id="690068at2759"/>
<reference evidence="7" key="1">
    <citation type="submission" date="2019-11" db="EMBL/GenBank/DDBJ databases">
        <authorList>
            <person name="Liu Y."/>
            <person name="Hou J."/>
            <person name="Li T.-Q."/>
            <person name="Guan C.-H."/>
            <person name="Wu X."/>
            <person name="Wu H.-Z."/>
            <person name="Ling F."/>
            <person name="Zhang R."/>
            <person name="Shi X.-G."/>
            <person name="Ren J.-P."/>
            <person name="Chen E.-F."/>
            <person name="Sun J.-M."/>
        </authorList>
    </citation>
    <scope>NUCLEOTIDE SEQUENCE</scope>
    <source>
        <strain evidence="7">Adult_tree_wgs_1</strain>
        <tissue evidence="7">Leaves</tissue>
    </source>
</reference>
<dbReference type="GO" id="GO:0046983">
    <property type="term" value="F:protein dimerization activity"/>
    <property type="evidence" value="ECO:0007669"/>
    <property type="project" value="InterPro"/>
</dbReference>
<feature type="compositionally biased region" description="Acidic residues" evidence="5">
    <location>
        <begin position="414"/>
        <end position="428"/>
    </location>
</feature>
<dbReference type="InterPro" id="IPR011598">
    <property type="entry name" value="bHLH_dom"/>
</dbReference>
<evidence type="ECO:0000256" key="5">
    <source>
        <dbReference type="SAM" id="MobiDB-lite"/>
    </source>
</evidence>
<dbReference type="PROSITE" id="PS50888">
    <property type="entry name" value="BHLH"/>
    <property type="match status" value="1"/>
</dbReference>
<dbReference type="GO" id="GO:0003700">
    <property type="term" value="F:DNA-binding transcription factor activity"/>
    <property type="evidence" value="ECO:0007669"/>
    <property type="project" value="InterPro"/>
</dbReference>
<dbReference type="AlphaFoldDB" id="A0A834LPW0"/>
<feature type="region of interest" description="Disordered" evidence="5">
    <location>
        <begin position="350"/>
        <end position="452"/>
    </location>
</feature>
<dbReference type="PANTHER" id="PTHR46807">
    <property type="entry name" value="TRANSCRIPTION FACTOR PIF3"/>
    <property type="match status" value="1"/>
</dbReference>
<evidence type="ECO:0000256" key="4">
    <source>
        <dbReference type="ARBA" id="ARBA00023242"/>
    </source>
</evidence>
<evidence type="ECO:0000256" key="3">
    <source>
        <dbReference type="ARBA" id="ARBA00023163"/>
    </source>
</evidence>
<dbReference type="GO" id="GO:0005634">
    <property type="term" value="C:nucleus"/>
    <property type="evidence" value="ECO:0007669"/>
    <property type="project" value="UniProtKB-SubCell"/>
</dbReference>
<dbReference type="FunFam" id="4.10.280.10:FF:000004">
    <property type="entry name" value="Basic helix-loop-helix transcription factor"/>
    <property type="match status" value="1"/>
</dbReference>
<dbReference type="PANTHER" id="PTHR46807:SF1">
    <property type="entry name" value="TRANSCRIPTION FACTOR PIF3"/>
    <property type="match status" value="1"/>
</dbReference>
<feature type="region of interest" description="Disordered" evidence="5">
    <location>
        <begin position="217"/>
        <end position="237"/>
    </location>
</feature>
<dbReference type="InterPro" id="IPR036638">
    <property type="entry name" value="HLH_DNA-bd_sf"/>
</dbReference>
<sequence length="679" mass="72922">MPLSEFYAMARGKVGSVQQKTTRYSTDQSPLRDNEFVELVWDNGQIMMQGQSIRRIPIPNNFQSQTMKLRDKDPANFTNSKTGKFGTLESGFNDFATAMPSGDMGLSQDDDMVPWWSYPFSDSLQHDYCSELLPELSGVTVNDISAQNSFSSIDKRNSCNQTIRGTTSISGQNGCSLELVNGSNVSSPEVGKSSRSRSGQFFPWSFQESPAPIPSLRSGVSGVISNDTSNTKHDSCGDSIQAQLSAGDLSSIKIQKQDSGLPNSSSSFMNFSHFSRPAALVRANLQNVGAMGGENKGTAPGSSILAEPMLVDLSNGLRNEMGSYSQPNSVPPKVDAKPVVAKPLEEPHAVYQEDSDKNDKLPNQVLGASASEGMPDGEKTRDPLVACSSVGSGNSAERASNDATHNFKRKYQETDDSEDRSEDIEEESTGVRKAAAVRGATGSKRSHAAEVHNLSERRRRDRINEKMRALQELIPNCNKVDKASMLDEAIEYLKTLQLQVQIMSMGAGLYMPPMVVPSGMQHMHAAHMAQFSPMAVGMGLGMGMNSGSLGWPTIQVPSMQGPHFSAPRPQPILGTTNFQGMGVSNLQVFGHPGQGLAMSSPRAHLMHLPGGPPINLAGGLNANGTAAAVEVPNSAPTTNSKDLLGTTNSQMVHNTDASSSMNQESSQVCELYVMKNSIS</sequence>
<evidence type="ECO:0000313" key="7">
    <source>
        <dbReference type="EMBL" id="KAF7143050.1"/>
    </source>
</evidence>
<accession>A0A834LPW0</accession>
<name>A0A834LPW0_RHOSS</name>
<protein>
    <recommendedName>
        <fullName evidence="6">BHLH domain-containing protein</fullName>
    </recommendedName>
</protein>
<dbReference type="SUPFAM" id="SSF47459">
    <property type="entry name" value="HLH, helix-loop-helix DNA-binding domain"/>
    <property type="match status" value="1"/>
</dbReference>
<dbReference type="SMART" id="SM00353">
    <property type="entry name" value="HLH"/>
    <property type="match status" value="1"/>
</dbReference>
<dbReference type="Proteomes" id="UP000626092">
    <property type="component" value="Unassembled WGS sequence"/>
</dbReference>
<evidence type="ECO:0000256" key="1">
    <source>
        <dbReference type="ARBA" id="ARBA00004123"/>
    </source>
</evidence>
<dbReference type="Pfam" id="PF00010">
    <property type="entry name" value="HLH"/>
    <property type="match status" value="1"/>
</dbReference>
<gene>
    <name evidence="7" type="ORF">RHSIM_Rhsim05G0124000</name>
</gene>
<feature type="compositionally biased region" description="Polar residues" evidence="5">
    <location>
        <begin position="389"/>
        <end position="404"/>
    </location>
</feature>
<evidence type="ECO:0000259" key="6">
    <source>
        <dbReference type="PROSITE" id="PS50888"/>
    </source>
</evidence>
<dbReference type="InterPro" id="IPR044273">
    <property type="entry name" value="PIF3-like"/>
</dbReference>
<keyword evidence="2" id="KW-0805">Transcription regulation</keyword>
<dbReference type="Gene3D" id="4.10.280.10">
    <property type="entry name" value="Helix-loop-helix DNA-binding domain"/>
    <property type="match status" value="1"/>
</dbReference>
<dbReference type="CDD" id="cd11445">
    <property type="entry name" value="bHLH_AtPIF_like"/>
    <property type="match status" value="1"/>
</dbReference>
<comment type="caution">
    <text evidence="7">The sequence shown here is derived from an EMBL/GenBank/DDBJ whole genome shotgun (WGS) entry which is preliminary data.</text>
</comment>
<organism evidence="7 8">
    <name type="scientific">Rhododendron simsii</name>
    <name type="common">Sims's rhododendron</name>
    <dbReference type="NCBI Taxonomy" id="118357"/>
    <lineage>
        <taxon>Eukaryota</taxon>
        <taxon>Viridiplantae</taxon>
        <taxon>Streptophyta</taxon>
        <taxon>Embryophyta</taxon>
        <taxon>Tracheophyta</taxon>
        <taxon>Spermatophyta</taxon>
        <taxon>Magnoliopsida</taxon>
        <taxon>eudicotyledons</taxon>
        <taxon>Gunneridae</taxon>
        <taxon>Pentapetalae</taxon>
        <taxon>asterids</taxon>
        <taxon>Ericales</taxon>
        <taxon>Ericaceae</taxon>
        <taxon>Ericoideae</taxon>
        <taxon>Rhodoreae</taxon>
        <taxon>Rhododendron</taxon>
    </lineage>
</organism>
<evidence type="ECO:0000256" key="2">
    <source>
        <dbReference type="ARBA" id="ARBA00023015"/>
    </source>
</evidence>
<dbReference type="InterPro" id="IPR047265">
    <property type="entry name" value="PIF1-like_bHLH"/>
</dbReference>